<dbReference type="InterPro" id="IPR001626">
    <property type="entry name" value="ABC_TroCD"/>
</dbReference>
<dbReference type="InterPro" id="IPR036421">
    <property type="entry name" value="Fe_dep_repressor_sf"/>
</dbReference>
<dbReference type="Gene3D" id="1.10.3470.10">
    <property type="entry name" value="ABC transporter involved in vitamin B12 uptake, BtuC"/>
    <property type="match status" value="1"/>
</dbReference>
<comment type="caution">
    <text evidence="12">The sequence shown here is derived from an EMBL/GenBank/DDBJ whole genome shotgun (WGS) entry which is preliminary data.</text>
</comment>
<dbReference type="SMART" id="SM00529">
    <property type="entry name" value="HTH_DTXR"/>
    <property type="match status" value="1"/>
</dbReference>
<feature type="transmembrane region" description="Helical" evidence="10">
    <location>
        <begin position="213"/>
        <end position="230"/>
    </location>
</feature>
<proteinExistence type="inferred from homology"/>
<evidence type="ECO:0000256" key="9">
    <source>
        <dbReference type="SAM" id="MobiDB-lite"/>
    </source>
</evidence>
<dbReference type="Proteomes" id="UP000319143">
    <property type="component" value="Unassembled WGS sequence"/>
</dbReference>
<dbReference type="AlphaFoldDB" id="A0A5C6DSG6"/>
<dbReference type="GO" id="GO:0055085">
    <property type="term" value="P:transmembrane transport"/>
    <property type="evidence" value="ECO:0007669"/>
    <property type="project" value="InterPro"/>
</dbReference>
<feature type="transmembrane region" description="Helical" evidence="10">
    <location>
        <begin position="65"/>
        <end position="85"/>
    </location>
</feature>
<dbReference type="Pfam" id="PF00950">
    <property type="entry name" value="ABC-3"/>
    <property type="match status" value="1"/>
</dbReference>
<dbReference type="EMBL" id="SJPV01000003">
    <property type="protein sequence ID" value="TWU39670.1"/>
    <property type="molecule type" value="Genomic_DNA"/>
</dbReference>
<feature type="domain" description="Iron dependent repressor metal binding and dimerisation" evidence="11">
    <location>
        <begin position="368"/>
        <end position="436"/>
    </location>
</feature>
<accession>A0A5C6DSG6</accession>
<evidence type="ECO:0000256" key="1">
    <source>
        <dbReference type="ARBA" id="ARBA00004651"/>
    </source>
</evidence>
<feature type="transmembrane region" description="Helical" evidence="10">
    <location>
        <begin position="97"/>
        <end position="116"/>
    </location>
</feature>
<dbReference type="InterPro" id="IPR036388">
    <property type="entry name" value="WH-like_DNA-bd_sf"/>
</dbReference>
<dbReference type="RefSeq" id="WP_146526372.1">
    <property type="nucleotide sequence ID" value="NZ_SJPV01000003.1"/>
</dbReference>
<dbReference type="Gene3D" id="1.10.10.10">
    <property type="entry name" value="Winged helix-like DNA-binding domain superfamily/Winged helix DNA-binding domain"/>
    <property type="match status" value="1"/>
</dbReference>
<feature type="transmembrane region" description="Helical" evidence="10">
    <location>
        <begin position="270"/>
        <end position="289"/>
    </location>
</feature>
<dbReference type="SUPFAM" id="SSF47979">
    <property type="entry name" value="Iron-dependent repressor protein, dimerization domain"/>
    <property type="match status" value="1"/>
</dbReference>
<keyword evidence="5 8" id="KW-0812">Transmembrane</keyword>
<feature type="transmembrane region" description="Helical" evidence="10">
    <location>
        <begin position="190"/>
        <end position="207"/>
    </location>
</feature>
<evidence type="ECO:0000313" key="12">
    <source>
        <dbReference type="EMBL" id="TWU39670.1"/>
    </source>
</evidence>
<dbReference type="GO" id="GO:0046914">
    <property type="term" value="F:transition metal ion binding"/>
    <property type="evidence" value="ECO:0007669"/>
    <property type="project" value="InterPro"/>
</dbReference>
<dbReference type="CDD" id="cd06550">
    <property type="entry name" value="TM_ABC_iron-siderophores_like"/>
    <property type="match status" value="1"/>
</dbReference>
<evidence type="ECO:0000256" key="6">
    <source>
        <dbReference type="ARBA" id="ARBA00022989"/>
    </source>
</evidence>
<dbReference type="GO" id="GO:0010043">
    <property type="term" value="P:response to zinc ion"/>
    <property type="evidence" value="ECO:0007669"/>
    <property type="project" value="TreeGrafter"/>
</dbReference>
<keyword evidence="7 10" id="KW-0472">Membrane</keyword>
<evidence type="ECO:0000259" key="11">
    <source>
        <dbReference type="Pfam" id="PF02742"/>
    </source>
</evidence>
<keyword evidence="13" id="KW-1185">Reference proteome</keyword>
<feature type="region of interest" description="Disordered" evidence="9">
    <location>
        <begin position="420"/>
        <end position="441"/>
    </location>
</feature>
<evidence type="ECO:0000256" key="8">
    <source>
        <dbReference type="RuleBase" id="RU003943"/>
    </source>
</evidence>
<name>A0A5C6DSG6_9BACT</name>
<dbReference type="InterPro" id="IPR037294">
    <property type="entry name" value="ABC_BtuC-like"/>
</dbReference>
<comment type="subcellular location">
    <subcellularLocation>
        <location evidence="1 8">Cell membrane</location>
        <topology evidence="1 8">Multi-pass membrane protein</topology>
    </subcellularLocation>
</comment>
<keyword evidence="4" id="KW-1003">Cell membrane</keyword>
<evidence type="ECO:0000256" key="2">
    <source>
        <dbReference type="ARBA" id="ARBA00008034"/>
    </source>
</evidence>
<dbReference type="SUPFAM" id="SSF81345">
    <property type="entry name" value="ABC transporter involved in vitamin B12 uptake, BtuC"/>
    <property type="match status" value="1"/>
</dbReference>
<dbReference type="GO" id="GO:0003700">
    <property type="term" value="F:DNA-binding transcription factor activity"/>
    <property type="evidence" value="ECO:0007669"/>
    <property type="project" value="InterPro"/>
</dbReference>
<dbReference type="PANTHER" id="PTHR30477">
    <property type="entry name" value="ABC-TRANSPORTER METAL-BINDING PROTEIN"/>
    <property type="match status" value="1"/>
</dbReference>
<feature type="transmembrane region" description="Helical" evidence="10">
    <location>
        <begin position="12"/>
        <end position="33"/>
    </location>
</feature>
<keyword evidence="6 10" id="KW-1133">Transmembrane helix</keyword>
<gene>
    <name evidence="12" type="primary">mntB_2</name>
    <name evidence="12" type="ORF">Poly41_25260</name>
</gene>
<evidence type="ECO:0000313" key="13">
    <source>
        <dbReference type="Proteomes" id="UP000319143"/>
    </source>
</evidence>
<dbReference type="GO" id="GO:0043190">
    <property type="term" value="C:ATP-binding cassette (ABC) transporter complex"/>
    <property type="evidence" value="ECO:0007669"/>
    <property type="project" value="InterPro"/>
</dbReference>
<feature type="transmembrane region" description="Helical" evidence="10">
    <location>
        <begin position="237"/>
        <end position="264"/>
    </location>
</feature>
<comment type="similarity">
    <text evidence="2 8">Belongs to the ABC-3 integral membrane protein family.</text>
</comment>
<evidence type="ECO:0000256" key="5">
    <source>
        <dbReference type="ARBA" id="ARBA00022692"/>
    </source>
</evidence>
<feature type="transmembrane region" description="Helical" evidence="10">
    <location>
        <begin position="149"/>
        <end position="169"/>
    </location>
</feature>
<sequence>MIAISWTWQLDGWIVLAGALCGIASSLLGNFLVLRRMSMLGDAISHAVLPGLAAAFMITSSRSSFPMFLGAVIVGVMTAFFSEWIRGVGDVDEGASMGVVFTTLFALGLVMIVRAADHVDLDPGCVLYGAIELTPLDTMNVLNWEIPRAVVTLSIVTILNLLFVILFFKELKLSSFDPALATTTGFNARLMHYLLMILVAVTAVASFESVGNILVVAMFIVPPASAYMLTDRLTTMIALSVIIASAAAVLGHLGAITVPGWFGFRSTSTAGMMAVAAGGIMILAVSLGPRHGVLVKRVRHRLLTLSILAEDVVALLYRAEERGQSIRMDVNQLASVLLSDRLSVYAVVRWLVYRGDIVRSEDHDALSSSGRQWAVGLVRSHRLWEQYLVSLAGVDSTRIHHAAESLEHFTDASLRSRLDDETNAPTVDPHGSPIPDENPAR</sequence>
<keyword evidence="3 8" id="KW-0813">Transport</keyword>
<dbReference type="InterPro" id="IPR022689">
    <property type="entry name" value="Iron_dep_repressor"/>
</dbReference>
<evidence type="ECO:0000256" key="4">
    <source>
        <dbReference type="ARBA" id="ARBA00022475"/>
    </source>
</evidence>
<dbReference type="GO" id="GO:0046983">
    <property type="term" value="F:protein dimerization activity"/>
    <property type="evidence" value="ECO:0007669"/>
    <property type="project" value="InterPro"/>
</dbReference>
<dbReference type="PANTHER" id="PTHR30477:SF8">
    <property type="entry name" value="METAL TRANSPORT SYSTEM MEMBRANE PROTEIN CT_070-RELATED"/>
    <property type="match status" value="1"/>
</dbReference>
<evidence type="ECO:0000256" key="3">
    <source>
        <dbReference type="ARBA" id="ARBA00022448"/>
    </source>
</evidence>
<evidence type="ECO:0000256" key="7">
    <source>
        <dbReference type="ARBA" id="ARBA00023136"/>
    </source>
</evidence>
<dbReference type="InterPro" id="IPR001367">
    <property type="entry name" value="Fe_dep_repressor"/>
</dbReference>
<dbReference type="Pfam" id="PF02742">
    <property type="entry name" value="Fe_dep_repr_C"/>
    <property type="match status" value="1"/>
</dbReference>
<organism evidence="12 13">
    <name type="scientific">Novipirellula artificiosorum</name>
    <dbReference type="NCBI Taxonomy" id="2528016"/>
    <lineage>
        <taxon>Bacteria</taxon>
        <taxon>Pseudomonadati</taxon>
        <taxon>Planctomycetota</taxon>
        <taxon>Planctomycetia</taxon>
        <taxon>Pirellulales</taxon>
        <taxon>Pirellulaceae</taxon>
        <taxon>Novipirellula</taxon>
    </lineage>
</organism>
<reference evidence="12 13" key="1">
    <citation type="submission" date="2019-02" db="EMBL/GenBank/DDBJ databases">
        <title>Deep-cultivation of Planctomycetes and their phenomic and genomic characterization uncovers novel biology.</title>
        <authorList>
            <person name="Wiegand S."/>
            <person name="Jogler M."/>
            <person name="Boedeker C."/>
            <person name="Pinto D."/>
            <person name="Vollmers J."/>
            <person name="Rivas-Marin E."/>
            <person name="Kohn T."/>
            <person name="Peeters S.H."/>
            <person name="Heuer A."/>
            <person name="Rast P."/>
            <person name="Oberbeckmann S."/>
            <person name="Bunk B."/>
            <person name="Jeske O."/>
            <person name="Meyerdierks A."/>
            <person name="Storesund J.E."/>
            <person name="Kallscheuer N."/>
            <person name="Luecker S."/>
            <person name="Lage O.M."/>
            <person name="Pohl T."/>
            <person name="Merkel B.J."/>
            <person name="Hornburger P."/>
            <person name="Mueller R.-W."/>
            <person name="Bruemmer F."/>
            <person name="Labrenz M."/>
            <person name="Spormann A.M."/>
            <person name="Op Den Camp H."/>
            <person name="Overmann J."/>
            <person name="Amann R."/>
            <person name="Jetten M.S.M."/>
            <person name="Mascher T."/>
            <person name="Medema M.H."/>
            <person name="Devos D.P."/>
            <person name="Kaster A.-K."/>
            <person name="Ovreas L."/>
            <person name="Rohde M."/>
            <person name="Galperin M.Y."/>
            <person name="Jogler C."/>
        </authorList>
    </citation>
    <scope>NUCLEOTIDE SEQUENCE [LARGE SCALE GENOMIC DNA]</scope>
    <source>
        <strain evidence="12 13">Poly41</strain>
    </source>
</reference>
<dbReference type="OrthoDB" id="9788905at2"/>
<protein>
    <submittedName>
        <fullName evidence="12">Manganese transport system membrane protein MntB</fullName>
    </submittedName>
</protein>
<evidence type="ECO:0000256" key="10">
    <source>
        <dbReference type="SAM" id="Phobius"/>
    </source>
</evidence>